<dbReference type="Pfam" id="PF00646">
    <property type="entry name" value="F-box"/>
    <property type="match status" value="1"/>
</dbReference>
<dbReference type="InterPro" id="IPR001810">
    <property type="entry name" value="F-box_dom"/>
</dbReference>
<dbReference type="GeneID" id="98159781"/>
<dbReference type="Pfam" id="PF24539">
    <property type="entry name" value="DUF7600"/>
    <property type="match status" value="1"/>
</dbReference>
<accession>A0ABR4KZ82</accession>
<organism evidence="2 3">
    <name type="scientific">Aspergillus pseudodeflectus</name>
    <dbReference type="NCBI Taxonomy" id="176178"/>
    <lineage>
        <taxon>Eukaryota</taxon>
        <taxon>Fungi</taxon>
        <taxon>Dikarya</taxon>
        <taxon>Ascomycota</taxon>
        <taxon>Pezizomycotina</taxon>
        <taxon>Eurotiomycetes</taxon>
        <taxon>Eurotiomycetidae</taxon>
        <taxon>Eurotiales</taxon>
        <taxon>Aspergillaceae</taxon>
        <taxon>Aspergillus</taxon>
        <taxon>Aspergillus subgen. Nidulantes</taxon>
    </lineage>
</organism>
<dbReference type="SMART" id="SM00256">
    <property type="entry name" value="FBOX"/>
    <property type="match status" value="1"/>
</dbReference>
<dbReference type="RefSeq" id="XP_070903131.1">
    <property type="nucleotide sequence ID" value="XM_071044617.1"/>
</dbReference>
<dbReference type="InterPro" id="IPR056021">
    <property type="entry name" value="DUF7600"/>
</dbReference>
<evidence type="ECO:0000259" key="1">
    <source>
        <dbReference type="SMART" id="SM00256"/>
    </source>
</evidence>
<dbReference type="EMBL" id="JBFXLR010000006">
    <property type="protein sequence ID" value="KAL2857600.1"/>
    <property type="molecule type" value="Genomic_DNA"/>
</dbReference>
<name>A0ABR4KZ82_9EURO</name>
<dbReference type="SUPFAM" id="SSF81383">
    <property type="entry name" value="F-box domain"/>
    <property type="match status" value="1"/>
</dbReference>
<sequence>MRFPVSPFSPRSPPQCCPLCGIPFHPDGNPEFSTRSRMVPPTPAAWSTEPRPWSTEARAMVARNVERGDIYLSGLGVVRVMNKIYIPLDDTASYRETTQMHGLLMSRWPLVCNTHVIGVHDACWSLLRCRVGALASEYELVASLFYQLCAANRVPEGFDLGLEYGATPQTREEAEMADPGRIPSLDEIETAAASSLSCWGAADDSAARITGPFSELSTELVHEVMSYLSLCDLSNLRLTCKTFLAASASLPQTYWRARFVSGNEADFLYPDLQTTRDWRRLFFGLQRCLHQGHPALINRRRIHRAIEPIAALIELTTTLPDTPHGVEVCARPTQRSHHPLRPTQRLETGRFRTRDFQLEGALSAALPPIVEPLRLFYSDRAGIGFHVFSCRAFRPFRKGFAIRKGRIGISTLRIGTRGYISAVKFVPSNEPDDAYASVQQVGFPTGEEEWMEIPHDSRLGGVEVAFRPEGLIGVRFQMKDANTSPWLGQSSGKEVSRGIFTIPTRLKECALLLSFDRYKIVALGPCVFTDRRNEPAPLQGLLTDRKSLDIEKYMWTPHPPLYTGLTVGPLVSCRSPRRSGNYDAIVDPLCNMDFGGPGGSLLSSLTRLVFRMEFAIPFVGVECHYHDQPPRIFGDTSPTACELSFLVDGAAGERITKLDLLARRKSISGIQLSTNHGRTMPFATIQDLGPSETTALPNIPDGEVITGFIASRPEGGLNPSGYAYIGLQTQQPHQPLPSPTTTLYRPIPVPAEEAARRTSHLGQRTPISGVTDYTFHTWAPLTNIRRITASAGIQGRSRSERDISGLMFEYYDDTPSVIVGQWFVPQPHTAVDIEPGERVGEVNVWTRREDRPLPGWYSSRPLVTITGIRIYVQASTGSSRTLAFAAPGIDIATLEDESGCSVHWKRAGADHGDEHNIEITTLAWEVSRKQDSLHTTCSLC</sequence>
<reference evidence="2 3" key="1">
    <citation type="submission" date="2024-07" db="EMBL/GenBank/DDBJ databases">
        <title>Section-level genome sequencing and comparative genomics of Aspergillus sections Usti and Cavernicolus.</title>
        <authorList>
            <consortium name="Lawrence Berkeley National Laboratory"/>
            <person name="Nybo J.L."/>
            <person name="Vesth T.C."/>
            <person name="Theobald S."/>
            <person name="Frisvad J.C."/>
            <person name="Larsen T.O."/>
            <person name="Kjaerboelling I."/>
            <person name="Rothschild-Mancinelli K."/>
            <person name="Lyhne E.K."/>
            <person name="Kogle M.E."/>
            <person name="Barry K."/>
            <person name="Clum A."/>
            <person name="Na H."/>
            <person name="Ledsgaard L."/>
            <person name="Lin J."/>
            <person name="Lipzen A."/>
            <person name="Kuo A."/>
            <person name="Riley R."/>
            <person name="Mondo S."/>
            <person name="LaButti K."/>
            <person name="Haridas S."/>
            <person name="Pangalinan J."/>
            <person name="Salamov A.A."/>
            <person name="Simmons B.A."/>
            <person name="Magnuson J.K."/>
            <person name="Chen J."/>
            <person name="Drula E."/>
            <person name="Henrissat B."/>
            <person name="Wiebenga A."/>
            <person name="Lubbers R.J."/>
            <person name="Gomes A.C."/>
            <person name="Macurrencykelacurrency M.R."/>
            <person name="Stajich J."/>
            <person name="Grigoriev I.V."/>
            <person name="Mortensen U.H."/>
            <person name="De vries R.P."/>
            <person name="Baker S.E."/>
            <person name="Andersen M.R."/>
        </authorList>
    </citation>
    <scope>NUCLEOTIDE SEQUENCE [LARGE SCALE GENOMIC DNA]</scope>
    <source>
        <strain evidence="2 3">CBS 756.74</strain>
    </source>
</reference>
<dbReference type="InterPro" id="IPR036047">
    <property type="entry name" value="F-box-like_dom_sf"/>
</dbReference>
<gene>
    <name evidence="2" type="ORF">BJX68DRAFT_263163</name>
</gene>
<proteinExistence type="predicted"/>
<evidence type="ECO:0000313" key="3">
    <source>
        <dbReference type="Proteomes" id="UP001610444"/>
    </source>
</evidence>
<dbReference type="Proteomes" id="UP001610444">
    <property type="component" value="Unassembled WGS sequence"/>
</dbReference>
<feature type="domain" description="F-box" evidence="1">
    <location>
        <begin position="216"/>
        <end position="258"/>
    </location>
</feature>
<dbReference type="CDD" id="cd09917">
    <property type="entry name" value="F-box_SF"/>
    <property type="match status" value="1"/>
</dbReference>
<evidence type="ECO:0000313" key="2">
    <source>
        <dbReference type="EMBL" id="KAL2857600.1"/>
    </source>
</evidence>
<protein>
    <recommendedName>
        <fullName evidence="1">F-box domain-containing protein</fullName>
    </recommendedName>
</protein>
<comment type="caution">
    <text evidence="2">The sequence shown here is derived from an EMBL/GenBank/DDBJ whole genome shotgun (WGS) entry which is preliminary data.</text>
</comment>
<keyword evidence="3" id="KW-1185">Reference proteome</keyword>